<accession>A0A5K7Z4Y8</accession>
<evidence type="ECO:0000256" key="1">
    <source>
        <dbReference type="ARBA" id="ARBA00006484"/>
    </source>
</evidence>
<name>A0A5K7Z4Y8_9BACT</name>
<dbReference type="Proteomes" id="UP000427769">
    <property type="component" value="Chromosome"/>
</dbReference>
<evidence type="ECO:0000313" key="3">
    <source>
        <dbReference type="Proteomes" id="UP000427769"/>
    </source>
</evidence>
<dbReference type="PANTHER" id="PTHR43943">
    <property type="entry name" value="DEHYDROGENASE/REDUCTASE (SDR FAMILY) MEMBER 4"/>
    <property type="match status" value="1"/>
</dbReference>
<reference evidence="2 3" key="1">
    <citation type="submission" date="2019-11" db="EMBL/GenBank/DDBJ databases">
        <title>Comparative genomics of hydrocarbon-degrading Desulfosarcina strains.</title>
        <authorList>
            <person name="Watanabe M."/>
            <person name="Kojima H."/>
            <person name="Fukui M."/>
        </authorList>
    </citation>
    <scope>NUCLEOTIDE SEQUENCE [LARGE SCALE GENOMIC DNA]</scope>
    <source>
        <strain evidence="2 3">PP31</strain>
    </source>
</reference>
<dbReference type="PRINTS" id="PR00081">
    <property type="entry name" value="GDHRDH"/>
</dbReference>
<dbReference type="OrthoDB" id="5354363at2"/>
<dbReference type="KEGG" id="dwd:DSCW_20880"/>
<dbReference type="EMBL" id="AP021875">
    <property type="protein sequence ID" value="BBO74671.1"/>
    <property type="molecule type" value="Genomic_DNA"/>
</dbReference>
<dbReference type="InterPro" id="IPR036291">
    <property type="entry name" value="NAD(P)-bd_dom_sf"/>
</dbReference>
<dbReference type="InterPro" id="IPR020904">
    <property type="entry name" value="Sc_DH/Rdtase_CS"/>
</dbReference>
<protein>
    <submittedName>
        <fullName evidence="2">Short-chain dehydrogenase</fullName>
    </submittedName>
</protein>
<dbReference type="SUPFAM" id="SSF51735">
    <property type="entry name" value="NAD(P)-binding Rossmann-fold domains"/>
    <property type="match status" value="1"/>
</dbReference>
<dbReference type="Gene3D" id="3.40.50.720">
    <property type="entry name" value="NAD(P)-binding Rossmann-like Domain"/>
    <property type="match status" value="1"/>
</dbReference>
<dbReference type="PRINTS" id="PR00080">
    <property type="entry name" value="SDRFAMILY"/>
</dbReference>
<dbReference type="NCBIfam" id="NF005446">
    <property type="entry name" value="PRK07035.1"/>
    <property type="match status" value="1"/>
</dbReference>
<dbReference type="RefSeq" id="WP_155303676.1">
    <property type="nucleotide sequence ID" value="NZ_AP021875.1"/>
</dbReference>
<evidence type="ECO:0000313" key="2">
    <source>
        <dbReference type="EMBL" id="BBO74671.1"/>
    </source>
</evidence>
<gene>
    <name evidence="2" type="ORF">DSCW_20880</name>
</gene>
<comment type="similarity">
    <text evidence="1">Belongs to the short-chain dehydrogenases/reductases (SDR) family.</text>
</comment>
<organism evidence="2 3">
    <name type="scientific">Desulfosarcina widdelii</name>
    <dbReference type="NCBI Taxonomy" id="947919"/>
    <lineage>
        <taxon>Bacteria</taxon>
        <taxon>Pseudomonadati</taxon>
        <taxon>Thermodesulfobacteriota</taxon>
        <taxon>Desulfobacteria</taxon>
        <taxon>Desulfobacterales</taxon>
        <taxon>Desulfosarcinaceae</taxon>
        <taxon>Desulfosarcina</taxon>
    </lineage>
</organism>
<dbReference type="CDD" id="cd05233">
    <property type="entry name" value="SDR_c"/>
    <property type="match status" value="1"/>
</dbReference>
<dbReference type="PANTHER" id="PTHR43943:SF2">
    <property type="entry name" value="DEHYDROGENASE_REDUCTASE 4"/>
    <property type="match status" value="1"/>
</dbReference>
<sequence length="252" mass="26845">MVSFDLEERIAIVTGASRGIGRAIAEALAEYGAEAILVSRNQKNLETVAAGIREKGGRATAMACNMGDLDAIGALFEKIDERWGRLDILVNNAATNPFFGELAAIDESAWQKTVDVNLKGPFFMIQKAIPLMKAAGKASVVNVSSVNGIRPAAFQGVYSITKGALITMTQAFAKELAGHKIRVNALLPGFTDTQFSSVLMQNKEIYQTVVAQIPLKRHAEPDEMAGAVLYLVSDTASYTTGTCITCDGGLLA</sequence>
<dbReference type="NCBIfam" id="NF005559">
    <property type="entry name" value="PRK07231.1"/>
    <property type="match status" value="1"/>
</dbReference>
<dbReference type="PROSITE" id="PS00061">
    <property type="entry name" value="ADH_SHORT"/>
    <property type="match status" value="1"/>
</dbReference>
<dbReference type="InterPro" id="IPR002347">
    <property type="entry name" value="SDR_fam"/>
</dbReference>
<dbReference type="AlphaFoldDB" id="A0A5K7Z4Y8"/>
<dbReference type="FunFam" id="3.40.50.720:FF:000084">
    <property type="entry name" value="Short-chain dehydrogenase reductase"/>
    <property type="match status" value="1"/>
</dbReference>
<dbReference type="Pfam" id="PF13561">
    <property type="entry name" value="adh_short_C2"/>
    <property type="match status" value="1"/>
</dbReference>
<keyword evidence="3" id="KW-1185">Reference proteome</keyword>
<proteinExistence type="inferred from homology"/>